<dbReference type="Proteomes" id="UP000468443">
    <property type="component" value="Unassembled WGS sequence"/>
</dbReference>
<keyword evidence="1" id="KW-1133">Transmembrane helix</keyword>
<evidence type="ECO:0008006" key="4">
    <source>
        <dbReference type="Google" id="ProtNLM"/>
    </source>
</evidence>
<dbReference type="EMBL" id="JAABOP010000004">
    <property type="protein sequence ID" value="NER11485.1"/>
    <property type="molecule type" value="Genomic_DNA"/>
</dbReference>
<dbReference type="AlphaFoldDB" id="A0A6P0UE43"/>
<accession>A0A6P0UE43</accession>
<organism evidence="2 3">
    <name type="scientific">Muriicola jejuensis</name>
    <dbReference type="NCBI Taxonomy" id="504488"/>
    <lineage>
        <taxon>Bacteria</taxon>
        <taxon>Pseudomonadati</taxon>
        <taxon>Bacteroidota</taxon>
        <taxon>Flavobacteriia</taxon>
        <taxon>Flavobacteriales</taxon>
        <taxon>Flavobacteriaceae</taxon>
        <taxon>Muriicola</taxon>
    </lineage>
</organism>
<comment type="caution">
    <text evidence="2">The sequence shown here is derived from an EMBL/GenBank/DDBJ whole genome shotgun (WGS) entry which is preliminary data.</text>
</comment>
<feature type="transmembrane region" description="Helical" evidence="1">
    <location>
        <begin position="116"/>
        <end position="135"/>
    </location>
</feature>
<name>A0A6P0UE43_9FLAO</name>
<feature type="transmembrane region" description="Helical" evidence="1">
    <location>
        <begin position="72"/>
        <end position="95"/>
    </location>
</feature>
<keyword evidence="1" id="KW-0472">Membrane</keyword>
<keyword evidence="3" id="KW-1185">Reference proteome</keyword>
<feature type="transmembrane region" description="Helical" evidence="1">
    <location>
        <begin position="44"/>
        <end position="66"/>
    </location>
</feature>
<proteinExistence type="predicted"/>
<keyword evidence="1" id="KW-0812">Transmembrane</keyword>
<sequence length="136" mass="16176">MVKEMTRLLLDFGLFVLIWMVQLIVYPSFIHFTREGLVKWHKKYTPRISFLVVPLMLGQLMAYGALLQEVKSFYSITCFILVLLVWLVTFTFFVPRHKAISAGDFTPKSLEDMVRLNWIRTVLWTVLFLWNFAIYF</sequence>
<evidence type="ECO:0000313" key="2">
    <source>
        <dbReference type="EMBL" id="NER11485.1"/>
    </source>
</evidence>
<evidence type="ECO:0000256" key="1">
    <source>
        <dbReference type="SAM" id="Phobius"/>
    </source>
</evidence>
<reference evidence="2 3" key="1">
    <citation type="submission" date="2020-01" db="EMBL/GenBank/DDBJ databases">
        <title>Muriicola jejuensis KCTC 22299.</title>
        <authorList>
            <person name="Wang G."/>
        </authorList>
    </citation>
    <scope>NUCLEOTIDE SEQUENCE [LARGE SCALE GENOMIC DNA]</scope>
    <source>
        <strain evidence="2 3">KCTC 22299</strain>
    </source>
</reference>
<feature type="transmembrane region" description="Helical" evidence="1">
    <location>
        <begin position="12"/>
        <end position="32"/>
    </location>
</feature>
<evidence type="ECO:0000313" key="3">
    <source>
        <dbReference type="Proteomes" id="UP000468443"/>
    </source>
</evidence>
<gene>
    <name evidence="2" type="ORF">GWK09_13210</name>
</gene>
<protein>
    <recommendedName>
        <fullName evidence="4">DUF4149 domain-containing protein</fullName>
    </recommendedName>
</protein>